<comment type="subcellular location">
    <subcellularLocation>
        <location evidence="1">Nucleus</location>
        <location evidence="1">Nucleolus</location>
    </subcellularLocation>
</comment>
<feature type="region of interest" description="Disordered" evidence="4">
    <location>
        <begin position="247"/>
        <end position="282"/>
    </location>
</feature>
<feature type="region of interest" description="Disordered" evidence="4">
    <location>
        <begin position="145"/>
        <end position="192"/>
    </location>
</feature>
<gene>
    <name evidence="5" type="ORF">DXG03_008788</name>
</gene>
<feature type="compositionally biased region" description="Basic and acidic residues" evidence="4">
    <location>
        <begin position="183"/>
        <end position="192"/>
    </location>
</feature>
<dbReference type="OrthoDB" id="21643at2759"/>
<keyword evidence="2" id="KW-0694">RNA-binding</keyword>
<keyword evidence="6" id="KW-1185">Reference proteome</keyword>
<dbReference type="InterPro" id="IPR035979">
    <property type="entry name" value="RBD_domain_sf"/>
</dbReference>
<comment type="caution">
    <text evidence="5">The sequence shown here is derived from an EMBL/GenBank/DDBJ whole genome shotgun (WGS) entry which is preliminary data.</text>
</comment>
<feature type="region of interest" description="Disordered" evidence="4">
    <location>
        <begin position="338"/>
        <end position="380"/>
    </location>
</feature>
<dbReference type="InterPro" id="IPR034138">
    <property type="entry name" value="NOP8_RRM"/>
</dbReference>
<dbReference type="InterPro" id="IPR012677">
    <property type="entry name" value="Nucleotide-bd_a/b_plait_sf"/>
</dbReference>
<evidence type="ECO:0000256" key="4">
    <source>
        <dbReference type="SAM" id="MobiDB-lite"/>
    </source>
</evidence>
<evidence type="ECO:0000256" key="1">
    <source>
        <dbReference type="ARBA" id="ARBA00004604"/>
    </source>
</evidence>
<proteinExistence type="predicted"/>
<dbReference type="CDD" id="cd12226">
    <property type="entry name" value="RRM_NOL8"/>
    <property type="match status" value="1"/>
</dbReference>
<sequence>MDETITKRLHISGLTPALTAGDLSKRLATFGTVKAVDGFGLQDGLNQPRKFGHVTIETTTGKLARCLNLLSGSTWKGAKLRIGEAKPDFAERLAAEREAAALEPPKKKRKRYARVEAADMSLVTPENAAGRGGWTVTPLGRVVRKVRMRPERPLPDPVEKEKRVTKGKDAKNKPEKKKKKRVKEPDTRARRRTIDVTRYGSVHLKGMFLGMDVLGMRRDEDVPMVEEEMKSDSERSEEEVLPESAPVVFEEAPPPPQPLISEPSPPTRAAPLPDDNTDTAAEKSHSLNLLATLFGDKDDADWVGRESVGSDVDEAEIAKRHRMVLDEDDDGEFEVVPMDVGVPPEFSSDEDEDEDTEEPEDVVEAKAPAPPPPTEKQQQATKLKDLFAPREEGAGFSLLGHLDLDLELDDDIPFATTETEATTSHTTHVPSFASTAAAPSHTMQLNTKLPLFFPLGPSSELGHHARPKDIFDVARENKWHWHDGFYRTGTEEDIRKRWEDSKVELTREWKRRCREAGKVQRRRKGGEADAE</sequence>
<dbReference type="GO" id="GO:0005730">
    <property type="term" value="C:nucleolus"/>
    <property type="evidence" value="ECO:0007669"/>
    <property type="project" value="UniProtKB-SubCell"/>
</dbReference>
<evidence type="ECO:0008006" key="7">
    <source>
        <dbReference type="Google" id="ProtNLM"/>
    </source>
</evidence>
<accession>A0A9P7KCV1</accession>
<dbReference type="EMBL" id="JABCKV010000077">
    <property type="protein sequence ID" value="KAG5644250.1"/>
    <property type="molecule type" value="Genomic_DNA"/>
</dbReference>
<organism evidence="5 6">
    <name type="scientific">Asterophora parasitica</name>
    <dbReference type="NCBI Taxonomy" id="117018"/>
    <lineage>
        <taxon>Eukaryota</taxon>
        <taxon>Fungi</taxon>
        <taxon>Dikarya</taxon>
        <taxon>Basidiomycota</taxon>
        <taxon>Agaricomycotina</taxon>
        <taxon>Agaricomycetes</taxon>
        <taxon>Agaricomycetidae</taxon>
        <taxon>Agaricales</taxon>
        <taxon>Tricholomatineae</taxon>
        <taxon>Lyophyllaceae</taxon>
        <taxon>Asterophora</taxon>
    </lineage>
</organism>
<feature type="compositionally biased region" description="Pro residues" evidence="4">
    <location>
        <begin position="252"/>
        <end position="268"/>
    </location>
</feature>
<feature type="compositionally biased region" description="Basic and acidic residues" evidence="4">
    <location>
        <begin position="148"/>
        <end position="173"/>
    </location>
</feature>
<reference evidence="5" key="2">
    <citation type="submission" date="2021-10" db="EMBL/GenBank/DDBJ databases">
        <title>Phylogenomics reveals ancestral predisposition of the termite-cultivated fungus Termitomyces towards a domesticated lifestyle.</title>
        <authorList>
            <person name="Auxier B."/>
            <person name="Grum-Grzhimaylo A."/>
            <person name="Cardenas M.E."/>
            <person name="Lodge J.D."/>
            <person name="Laessoe T."/>
            <person name="Pedersen O."/>
            <person name="Smith M.E."/>
            <person name="Kuyper T.W."/>
            <person name="Franco-Molano E.A."/>
            <person name="Baroni T.J."/>
            <person name="Aanen D.K."/>
        </authorList>
    </citation>
    <scope>NUCLEOTIDE SEQUENCE</scope>
    <source>
        <strain evidence="5">AP01</strain>
        <tissue evidence="5">Mycelium</tissue>
    </source>
</reference>
<evidence type="ECO:0000313" key="6">
    <source>
        <dbReference type="Proteomes" id="UP000775547"/>
    </source>
</evidence>
<evidence type="ECO:0000313" key="5">
    <source>
        <dbReference type="EMBL" id="KAG5644250.1"/>
    </source>
</evidence>
<dbReference type="PANTHER" id="PTHR48029:SF1">
    <property type="entry name" value="NUCLEOLAR PROTEIN 8"/>
    <property type="match status" value="1"/>
</dbReference>
<dbReference type="Proteomes" id="UP000775547">
    <property type="component" value="Unassembled WGS sequence"/>
</dbReference>
<protein>
    <recommendedName>
        <fullName evidence="7">RRM domain-containing protein</fullName>
    </recommendedName>
</protein>
<keyword evidence="3" id="KW-0539">Nucleus</keyword>
<evidence type="ECO:0000256" key="3">
    <source>
        <dbReference type="ARBA" id="ARBA00023242"/>
    </source>
</evidence>
<reference evidence="5" key="1">
    <citation type="submission" date="2020-07" db="EMBL/GenBank/DDBJ databases">
        <authorList>
            <person name="Nieuwenhuis M."/>
            <person name="Van De Peppel L.J.J."/>
        </authorList>
    </citation>
    <scope>NUCLEOTIDE SEQUENCE</scope>
    <source>
        <strain evidence="5">AP01</strain>
        <tissue evidence="5">Mycelium</tissue>
    </source>
</reference>
<evidence type="ECO:0000256" key="2">
    <source>
        <dbReference type="ARBA" id="ARBA00022884"/>
    </source>
</evidence>
<dbReference type="Gene3D" id="3.30.70.330">
    <property type="match status" value="1"/>
</dbReference>
<dbReference type="AlphaFoldDB" id="A0A9P7KCV1"/>
<dbReference type="PANTHER" id="PTHR48029">
    <property type="entry name" value="NUCLEOLAR PROTEIN 8"/>
    <property type="match status" value="1"/>
</dbReference>
<feature type="compositionally biased region" description="Acidic residues" evidence="4">
    <location>
        <begin position="347"/>
        <end position="362"/>
    </location>
</feature>
<dbReference type="GO" id="GO:0003723">
    <property type="term" value="F:RNA binding"/>
    <property type="evidence" value="ECO:0007669"/>
    <property type="project" value="UniProtKB-KW"/>
</dbReference>
<name>A0A9P7KCV1_9AGAR</name>
<dbReference type="SUPFAM" id="SSF54928">
    <property type="entry name" value="RNA-binding domain, RBD"/>
    <property type="match status" value="1"/>
</dbReference>